<evidence type="ECO:0000256" key="2">
    <source>
        <dbReference type="SAM" id="Coils"/>
    </source>
</evidence>
<name>A0A9Y1BKZ6_9ARCH</name>
<evidence type="ECO:0000256" key="1">
    <source>
        <dbReference type="PROSITE-ProRule" id="PRU00339"/>
    </source>
</evidence>
<keyword evidence="2" id="KW-0175">Coiled coil</keyword>
<keyword evidence="1" id="KW-0802">TPR repeat</keyword>
<dbReference type="InterPro" id="IPR011990">
    <property type="entry name" value="TPR-like_helical_dom_sf"/>
</dbReference>
<dbReference type="PROSITE" id="PS50005">
    <property type="entry name" value="TPR"/>
    <property type="match status" value="1"/>
</dbReference>
<dbReference type="SUPFAM" id="SSF48452">
    <property type="entry name" value="TPR-like"/>
    <property type="match status" value="1"/>
</dbReference>
<dbReference type="Pfam" id="PF13424">
    <property type="entry name" value="TPR_12"/>
    <property type="match status" value="1"/>
</dbReference>
<protein>
    <submittedName>
        <fullName evidence="3">Tetratricopeptide repeat protein</fullName>
    </submittedName>
</protein>
<evidence type="ECO:0000313" key="3">
    <source>
        <dbReference type="EMBL" id="UJG40944.1"/>
    </source>
</evidence>
<dbReference type="Gene3D" id="1.25.40.10">
    <property type="entry name" value="Tetratricopeptide repeat domain"/>
    <property type="match status" value="1"/>
</dbReference>
<accession>A0A9Y1BKZ6</accession>
<gene>
    <name evidence="3" type="ORF">K9W45_00450</name>
</gene>
<dbReference type="Proteomes" id="UP001201020">
    <property type="component" value="Chromosome"/>
</dbReference>
<feature type="repeat" description="TPR" evidence="1">
    <location>
        <begin position="216"/>
        <end position="249"/>
    </location>
</feature>
<reference evidence="3" key="1">
    <citation type="journal article" date="2022" name="Nat. Microbiol.">
        <title>Unique mobile elements and scalable gene flow at the prokaryote-eukaryote boundary revealed by circularized Asgard archaea genomes.</title>
        <authorList>
            <person name="Wu F."/>
            <person name="Speth D.R."/>
            <person name="Philosof A."/>
            <person name="Cremiere A."/>
            <person name="Narayanan A."/>
            <person name="Barco R.A."/>
            <person name="Connon S.A."/>
            <person name="Amend J.P."/>
            <person name="Antoshechkin I.A."/>
            <person name="Orphan V.J."/>
        </authorList>
    </citation>
    <scope>NUCLEOTIDE SEQUENCE</scope>
    <source>
        <strain evidence="3">PM71</strain>
    </source>
</reference>
<dbReference type="InterPro" id="IPR019734">
    <property type="entry name" value="TPR_rpt"/>
</dbReference>
<proteinExistence type="predicted"/>
<dbReference type="SMART" id="SM00028">
    <property type="entry name" value="TPR"/>
    <property type="match status" value="4"/>
</dbReference>
<feature type="coiled-coil region" evidence="2">
    <location>
        <begin position="488"/>
        <end position="515"/>
    </location>
</feature>
<dbReference type="AlphaFoldDB" id="A0A9Y1BKZ6"/>
<sequence>MQLIYEEMLKRLDEESRELVVNEVKKQSSPNPNEKLQRGSFSALKILLEKEKTIPSNNQQIVTLATLTCYLTQKMRATEELIKTLEKVDDPFVSLFSLYFQENPQNYSKIVREIDAQEKEIRKKKKITNEIQAAIYNIQSWVHGQQGEIDKIKPILKIVKERITKSEEIIEHHHLHEAFHNIIWWLLHAGVDINYEKEFSFISPYIERYGSYKSKTTFLNVKGSIYSYFGKTKEAIECFEKLIEIHSQFNDNYRLSIATGNLAEVLAVEGKIKKAKDMMEKAINLYKKSTGKWPYLYLTEIGNLYFLLGDNRAEESFLAAYEIQKNEKSMHKAFILFELVHYYLRVEKIAEAKRYLKELKSLARELEVPSINIRVDYLRGFLEMLQHNLTSAISFLHSALENASLINDTELILYSNIQLAVAYLIYYRLLETQENLNLALNYCETVKQLAVEYKHNQLLAVSYLVNAVLVAIDGDTETAFNLLLEARKIGEEIELDALKKDIDEVEKNIRLSEKTGTLQIKKQNVIDYILPQFKSLLSLKVESSKNHETEILGVLVISESGVPVYSNLKEKLKANDILLSGLLMAINQLAESITGDKEIRRLKDVFYEDFTISLQAIKNGIIAVIASEMSSEIRIWTLSLAERIKEIPRAPVKPQFYEKNIKEILEYTGFNK</sequence>
<dbReference type="SUPFAM" id="SSF81901">
    <property type="entry name" value="HCP-like"/>
    <property type="match status" value="1"/>
</dbReference>
<organism evidence="3">
    <name type="scientific">Candidatus Heimdallarchaeum aukensis</name>
    <dbReference type="NCBI Taxonomy" id="2876573"/>
    <lineage>
        <taxon>Archaea</taxon>
        <taxon>Promethearchaeati</taxon>
        <taxon>Candidatus Heimdallarchaeota</taxon>
        <taxon>Candidatus Heimdallarchaeia (ex Rinke et al. 2021) (nom. nud.)</taxon>
        <taxon>Candidatus Heimdallarchaeales</taxon>
        <taxon>Candidatus Heimdallarchaeaceae</taxon>
        <taxon>Candidatus Heimdallarchaeum</taxon>
    </lineage>
</organism>
<dbReference type="EMBL" id="CP084166">
    <property type="protein sequence ID" value="UJG40944.1"/>
    <property type="molecule type" value="Genomic_DNA"/>
</dbReference>